<evidence type="ECO:0000256" key="1">
    <source>
        <dbReference type="ARBA" id="ARBA00010617"/>
    </source>
</evidence>
<dbReference type="Proteomes" id="UP000095767">
    <property type="component" value="Unassembled WGS sequence"/>
</dbReference>
<protein>
    <submittedName>
        <fullName evidence="4">Oryzalexin E synthase</fullName>
    </submittedName>
</protein>
<organism evidence="4 5">
    <name type="scientific">Dichanthelium oligosanthes</name>
    <dbReference type="NCBI Taxonomy" id="888268"/>
    <lineage>
        <taxon>Eukaryota</taxon>
        <taxon>Viridiplantae</taxon>
        <taxon>Streptophyta</taxon>
        <taxon>Embryophyta</taxon>
        <taxon>Tracheophyta</taxon>
        <taxon>Spermatophyta</taxon>
        <taxon>Magnoliopsida</taxon>
        <taxon>Liliopsida</taxon>
        <taxon>Poales</taxon>
        <taxon>Poaceae</taxon>
        <taxon>PACMAD clade</taxon>
        <taxon>Panicoideae</taxon>
        <taxon>Panicodae</taxon>
        <taxon>Paniceae</taxon>
        <taxon>Dichantheliinae</taxon>
        <taxon>Dichanthelium</taxon>
    </lineage>
</organism>
<dbReference type="InterPro" id="IPR002401">
    <property type="entry name" value="Cyt_P450_E_grp-I"/>
</dbReference>
<dbReference type="OrthoDB" id="784522at2759"/>
<keyword evidence="2 3" id="KW-0479">Metal-binding</keyword>
<gene>
    <name evidence="4" type="ORF">BAE44_0004026</name>
</gene>
<dbReference type="AlphaFoldDB" id="A0A1E5WC61"/>
<evidence type="ECO:0000313" key="5">
    <source>
        <dbReference type="Proteomes" id="UP000095767"/>
    </source>
</evidence>
<dbReference type="PROSITE" id="PS00086">
    <property type="entry name" value="CYTOCHROME_P450"/>
    <property type="match status" value="1"/>
</dbReference>
<reference evidence="4 5" key="1">
    <citation type="submission" date="2016-09" db="EMBL/GenBank/DDBJ databases">
        <title>The draft genome of Dichanthelium oligosanthes: A C3 panicoid grass species.</title>
        <authorList>
            <person name="Studer A.J."/>
            <person name="Schnable J.C."/>
            <person name="Brutnell T.P."/>
        </authorList>
    </citation>
    <scope>NUCLEOTIDE SEQUENCE [LARGE SCALE GENOMIC DNA]</scope>
    <source>
        <strain evidence="5">cv. Kellogg 1175</strain>
        <tissue evidence="4">Leaf</tissue>
    </source>
</reference>
<evidence type="ECO:0000256" key="3">
    <source>
        <dbReference type="RuleBase" id="RU000461"/>
    </source>
</evidence>
<dbReference type="PANTHER" id="PTHR47950">
    <property type="entry name" value="CYTOCHROME P450, FAMILY 76, SUBFAMILY C, POLYPEPTIDE 5-RELATED"/>
    <property type="match status" value="1"/>
</dbReference>
<dbReference type="GO" id="GO:0005506">
    <property type="term" value="F:iron ion binding"/>
    <property type="evidence" value="ECO:0007669"/>
    <property type="project" value="InterPro"/>
</dbReference>
<dbReference type="PRINTS" id="PR00385">
    <property type="entry name" value="P450"/>
</dbReference>
<comment type="caution">
    <text evidence="4">The sequence shown here is derived from an EMBL/GenBank/DDBJ whole genome shotgun (WGS) entry which is preliminary data.</text>
</comment>
<comment type="similarity">
    <text evidence="1 3">Belongs to the cytochrome P450 family.</text>
</comment>
<dbReference type="EMBL" id="LWDX02013768">
    <property type="protein sequence ID" value="OEL34955.1"/>
    <property type="molecule type" value="Genomic_DNA"/>
</dbReference>
<dbReference type="InterPro" id="IPR036396">
    <property type="entry name" value="Cyt_P450_sf"/>
</dbReference>
<evidence type="ECO:0000313" key="4">
    <source>
        <dbReference type="EMBL" id="OEL34955.1"/>
    </source>
</evidence>
<evidence type="ECO:0000256" key="2">
    <source>
        <dbReference type="PIRSR" id="PIRSR602401-1"/>
    </source>
</evidence>
<comment type="cofactor">
    <cofactor evidence="2">
        <name>heme</name>
        <dbReference type="ChEBI" id="CHEBI:30413"/>
    </cofactor>
</comment>
<sequence length="179" mass="19924">MQDIFLAGTDTSTITVEWAMARLLRHPDKLEKARAELTAGLGSKEFVEESDLVKLPYLHAVVKETMRLHPSLPVLPREVVKDGVSLGGFSIPKGTLILVNLWALGRDPTAWPEPDEFMPERFLGDRPVNFRGSDFTYIPFGAGRRVCAGMDMAARFVPLVLASILHKIEWKLPDAMAPE</sequence>
<dbReference type="InterPro" id="IPR001128">
    <property type="entry name" value="Cyt_P450"/>
</dbReference>
<dbReference type="GO" id="GO:0016705">
    <property type="term" value="F:oxidoreductase activity, acting on paired donors, with incorporation or reduction of molecular oxygen"/>
    <property type="evidence" value="ECO:0007669"/>
    <property type="project" value="InterPro"/>
</dbReference>
<keyword evidence="5" id="KW-1185">Reference proteome</keyword>
<feature type="binding site" description="axial binding residue" evidence="2">
    <location>
        <position position="147"/>
    </location>
    <ligand>
        <name>heme</name>
        <dbReference type="ChEBI" id="CHEBI:30413"/>
    </ligand>
    <ligandPart>
        <name>Fe</name>
        <dbReference type="ChEBI" id="CHEBI:18248"/>
    </ligandPart>
</feature>
<dbReference type="STRING" id="888268.A0A1E5WC61"/>
<dbReference type="Pfam" id="PF00067">
    <property type="entry name" value="p450"/>
    <property type="match status" value="1"/>
</dbReference>
<feature type="non-terminal residue" evidence="4">
    <location>
        <position position="179"/>
    </location>
</feature>
<dbReference type="GO" id="GO:0004497">
    <property type="term" value="F:monooxygenase activity"/>
    <property type="evidence" value="ECO:0007669"/>
    <property type="project" value="UniProtKB-KW"/>
</dbReference>
<dbReference type="GO" id="GO:0020037">
    <property type="term" value="F:heme binding"/>
    <property type="evidence" value="ECO:0007669"/>
    <property type="project" value="InterPro"/>
</dbReference>
<accession>A0A1E5WC61</accession>
<proteinExistence type="inferred from homology"/>
<keyword evidence="3" id="KW-0503">Monooxygenase</keyword>
<keyword evidence="3" id="KW-0560">Oxidoreductase</keyword>
<keyword evidence="2 3" id="KW-0408">Iron</keyword>
<name>A0A1E5WC61_9POAL</name>
<dbReference type="PANTHER" id="PTHR47950:SF48">
    <property type="entry name" value="CYTOCHROME P450 FAMILY PROTEIN, EXPRESSED"/>
    <property type="match status" value="1"/>
</dbReference>
<dbReference type="Gene3D" id="1.10.630.10">
    <property type="entry name" value="Cytochrome P450"/>
    <property type="match status" value="1"/>
</dbReference>
<dbReference type="PRINTS" id="PR00463">
    <property type="entry name" value="EP450I"/>
</dbReference>
<dbReference type="SUPFAM" id="SSF48264">
    <property type="entry name" value="Cytochrome P450"/>
    <property type="match status" value="1"/>
</dbReference>
<dbReference type="InterPro" id="IPR017972">
    <property type="entry name" value="Cyt_P450_CS"/>
</dbReference>
<keyword evidence="2 3" id="KW-0349">Heme</keyword>